<name>A0A2S0HVA9_9FLAO</name>
<dbReference type="PANTHER" id="PTHR46268">
    <property type="entry name" value="STRESS RESPONSE PROTEIN NHAX"/>
    <property type="match status" value="1"/>
</dbReference>
<accession>A0A2S0HVA9</accession>
<proteinExistence type="inferred from homology"/>
<protein>
    <submittedName>
        <fullName evidence="3">Universal stress protein UspA</fullName>
    </submittedName>
</protein>
<comment type="similarity">
    <text evidence="1">Belongs to the universal stress protein A family.</text>
</comment>
<dbReference type="EMBL" id="CP027062">
    <property type="protein sequence ID" value="AVI50546.1"/>
    <property type="molecule type" value="Genomic_DNA"/>
</dbReference>
<evidence type="ECO:0000259" key="2">
    <source>
        <dbReference type="Pfam" id="PF00582"/>
    </source>
</evidence>
<evidence type="ECO:0000313" key="3">
    <source>
        <dbReference type="EMBL" id="AVI50546.1"/>
    </source>
</evidence>
<dbReference type="Proteomes" id="UP000238442">
    <property type="component" value="Chromosome"/>
</dbReference>
<dbReference type="InterPro" id="IPR006015">
    <property type="entry name" value="Universal_stress_UspA"/>
</dbReference>
<dbReference type="Pfam" id="PF00582">
    <property type="entry name" value="Usp"/>
    <property type="match status" value="1"/>
</dbReference>
<dbReference type="PANTHER" id="PTHR46268:SF6">
    <property type="entry name" value="UNIVERSAL STRESS PROTEIN UP12"/>
    <property type="match status" value="1"/>
</dbReference>
<evidence type="ECO:0000313" key="4">
    <source>
        <dbReference type="Proteomes" id="UP000238442"/>
    </source>
</evidence>
<dbReference type="KEGG" id="aue:C5O00_04930"/>
<dbReference type="SUPFAM" id="SSF52402">
    <property type="entry name" value="Adenine nucleotide alpha hydrolases-like"/>
    <property type="match status" value="1"/>
</dbReference>
<keyword evidence="4" id="KW-1185">Reference proteome</keyword>
<feature type="domain" description="UspA" evidence="2">
    <location>
        <begin position="1"/>
        <end position="135"/>
    </location>
</feature>
<dbReference type="Gene3D" id="3.40.50.12370">
    <property type="match status" value="1"/>
</dbReference>
<organism evidence="3 4">
    <name type="scientific">Pukyongia salina</name>
    <dbReference type="NCBI Taxonomy" id="2094025"/>
    <lineage>
        <taxon>Bacteria</taxon>
        <taxon>Pseudomonadati</taxon>
        <taxon>Bacteroidota</taxon>
        <taxon>Flavobacteriia</taxon>
        <taxon>Flavobacteriales</taxon>
        <taxon>Flavobacteriaceae</taxon>
        <taxon>Pukyongia</taxon>
    </lineage>
</organism>
<dbReference type="AlphaFoldDB" id="A0A2S0HVA9"/>
<dbReference type="PRINTS" id="PR01438">
    <property type="entry name" value="UNVRSLSTRESS"/>
</dbReference>
<reference evidence="3 4" key="1">
    <citation type="submission" date="2018-02" db="EMBL/GenBank/DDBJ databases">
        <title>Genomic analysis of the strain RR4-38 isolated from a seawater recirculating aquaculture system.</title>
        <authorList>
            <person name="Kim Y.-S."/>
            <person name="Jang Y.H."/>
            <person name="Kim K.-H."/>
        </authorList>
    </citation>
    <scope>NUCLEOTIDE SEQUENCE [LARGE SCALE GENOMIC DNA]</scope>
    <source>
        <strain evidence="3 4">RR4-38</strain>
    </source>
</reference>
<dbReference type="InterPro" id="IPR006016">
    <property type="entry name" value="UspA"/>
</dbReference>
<gene>
    <name evidence="3" type="ORF">C5O00_04930</name>
</gene>
<dbReference type="OrthoDB" id="1421767at2"/>
<dbReference type="CDD" id="cd00293">
    <property type="entry name" value="USP-like"/>
    <property type="match status" value="1"/>
</dbReference>
<dbReference type="RefSeq" id="WP_105215471.1">
    <property type="nucleotide sequence ID" value="NZ_CP027062.1"/>
</dbReference>
<sequence length="264" mass="29749">MKNILVPVGSTENGINNLKYAVNFATMSGATVYLINIYKVYSKAGGMTKVTQVAMEDHQAQLDEVLSRVDTQGVEVIAKPIKGDPYEGIARISKQLNIDLIIVSPQSVDIKSEVYLGSITGKLVKQTDIPMLIVPRDYLFRKAENILLAVKRTSFEKQNVLDPLETILKLFSAKLHVLKVKTPDALDEDEGMDLQLKNMMTSYKETENATIYQGVLEHFQSHHPDILCVLRRKRGFFKKLFEKNAVLKKDFYTSKPLLVLCGQQ</sequence>
<evidence type="ECO:0000256" key="1">
    <source>
        <dbReference type="ARBA" id="ARBA00008791"/>
    </source>
</evidence>